<keyword evidence="3" id="KW-1133">Transmembrane helix</keyword>
<keyword evidence="3" id="KW-0812">Transmembrane</keyword>
<keyword evidence="1" id="KW-0732">Signal</keyword>
<dbReference type="EMBL" id="VRTS01000001">
    <property type="protein sequence ID" value="TXK65789.1"/>
    <property type="molecule type" value="Genomic_DNA"/>
</dbReference>
<dbReference type="Pfam" id="PF09699">
    <property type="entry name" value="Paired_CXXCH_1"/>
    <property type="match status" value="2"/>
</dbReference>
<comment type="caution">
    <text evidence="5">The sequence shown here is derived from an EMBL/GenBank/DDBJ whole genome shotgun (WGS) entry which is preliminary data.</text>
</comment>
<name>A0A5C8KVJ3_9GAMM</name>
<keyword evidence="3" id="KW-0472">Membrane</keyword>
<organism evidence="5 6">
    <name type="scientific">Alkalisalibacterium limincola</name>
    <dbReference type="NCBI Taxonomy" id="2699169"/>
    <lineage>
        <taxon>Bacteria</taxon>
        <taxon>Pseudomonadati</taxon>
        <taxon>Pseudomonadota</taxon>
        <taxon>Gammaproteobacteria</taxon>
        <taxon>Lysobacterales</taxon>
        <taxon>Lysobacteraceae</taxon>
        <taxon>Alkalisalibacterium</taxon>
    </lineage>
</organism>
<feature type="domain" description="Doubled CXXCH motif" evidence="4">
    <location>
        <begin position="279"/>
        <end position="315"/>
    </location>
</feature>
<evidence type="ECO:0000313" key="6">
    <source>
        <dbReference type="Proteomes" id="UP000321248"/>
    </source>
</evidence>
<evidence type="ECO:0000313" key="5">
    <source>
        <dbReference type="EMBL" id="TXK65789.1"/>
    </source>
</evidence>
<evidence type="ECO:0000259" key="4">
    <source>
        <dbReference type="Pfam" id="PF09699"/>
    </source>
</evidence>
<dbReference type="AlphaFoldDB" id="A0A5C8KVJ3"/>
<sequence>MAGSWHEGSTRIVGTRRGGRLIDLKPHPWRPRSMAKALGRYVVSVFRTMFAVGLVAVSALVIAGLVPAPGGQPAQAQAEDPLAGYVLPESVQACTACHEEPHVLSILHGPHGVSEDPRSGFAQLGCGSCHGASEAHMQRPARGEPRSPPDVVFGPHRTDDGRADAMCLACHGASAGMHWQGSEHEVADLSCASCHTSHAFSDPVLDRSGEALVCATCHARTHAEALRPSAHPMLDGQVACRDCHAVHGGPGPGLLSANTVNENCTGCHAEFRGPFLWEHPPAAEDCLACHVPHGSVHRPLLVKRTPWLCQDCHMAQFHPSAALSGTGLPGESLPSGSQSMLGRDCMNCHVHVHGSNHPSGPGTTR</sequence>
<dbReference type="NCBIfam" id="TIGR01905">
    <property type="entry name" value="paired_CXXCH_1"/>
    <property type="match status" value="2"/>
</dbReference>
<feature type="domain" description="Doubled CXXCH motif" evidence="4">
    <location>
        <begin position="232"/>
        <end position="272"/>
    </location>
</feature>
<dbReference type="Gene3D" id="1.10.1130.10">
    <property type="entry name" value="Flavocytochrome C3, Chain A"/>
    <property type="match status" value="1"/>
</dbReference>
<protein>
    <submittedName>
        <fullName evidence="5">DmsE family decaheme c-type cytochrome</fullName>
    </submittedName>
</protein>
<reference evidence="5 6" key="1">
    <citation type="submission" date="2019-08" db="EMBL/GenBank/DDBJ databases">
        <authorList>
            <person name="Karlyshev A.V."/>
        </authorList>
    </citation>
    <scope>NUCLEOTIDE SEQUENCE [LARGE SCALE GENOMIC DNA]</scope>
    <source>
        <strain evidence="5 6">Alg18-2.2</strain>
    </source>
</reference>
<dbReference type="InterPro" id="IPR051829">
    <property type="entry name" value="Multiheme_Cytochr_ET"/>
</dbReference>
<accession>A0A5C8KVJ3</accession>
<dbReference type="InterPro" id="IPR010177">
    <property type="entry name" value="Paired_CXXCH_1"/>
</dbReference>
<feature type="transmembrane region" description="Helical" evidence="3">
    <location>
        <begin position="41"/>
        <end position="66"/>
    </location>
</feature>
<keyword evidence="6" id="KW-1185">Reference proteome</keyword>
<dbReference type="SUPFAM" id="SSF48695">
    <property type="entry name" value="Multiheme cytochromes"/>
    <property type="match status" value="1"/>
</dbReference>
<proteinExistence type="predicted"/>
<evidence type="ECO:0000256" key="1">
    <source>
        <dbReference type="ARBA" id="ARBA00022729"/>
    </source>
</evidence>
<dbReference type="GO" id="GO:0016491">
    <property type="term" value="F:oxidoreductase activity"/>
    <property type="evidence" value="ECO:0007669"/>
    <property type="project" value="TreeGrafter"/>
</dbReference>
<evidence type="ECO:0000256" key="3">
    <source>
        <dbReference type="SAM" id="Phobius"/>
    </source>
</evidence>
<dbReference type="PANTHER" id="PTHR35038:SF6">
    <property type="entry name" value="SURFACE LOCALIZED DECAHEME CYTOCHROME C LIPOPROTEIN"/>
    <property type="match status" value="1"/>
</dbReference>
<dbReference type="NCBIfam" id="TIGR03508">
    <property type="entry name" value="decahem_SO"/>
    <property type="match status" value="1"/>
</dbReference>
<dbReference type="PANTHER" id="PTHR35038">
    <property type="entry name" value="DISSIMILATORY SULFITE REDUCTASE SIRA"/>
    <property type="match status" value="1"/>
</dbReference>
<feature type="region of interest" description="Disordered" evidence="2">
    <location>
        <begin position="132"/>
        <end position="151"/>
    </location>
</feature>
<evidence type="ECO:0000256" key="2">
    <source>
        <dbReference type="SAM" id="MobiDB-lite"/>
    </source>
</evidence>
<dbReference type="OrthoDB" id="9814800at2"/>
<dbReference type="InterPro" id="IPR020015">
    <property type="entry name" value="Decahaem_cyt-c_DmsE"/>
</dbReference>
<gene>
    <name evidence="5" type="ORF">FU658_01390</name>
</gene>
<dbReference type="Gene3D" id="3.90.10.10">
    <property type="entry name" value="Cytochrome C3"/>
    <property type="match status" value="1"/>
</dbReference>
<dbReference type="InterPro" id="IPR036280">
    <property type="entry name" value="Multihaem_cyt_sf"/>
</dbReference>
<dbReference type="Proteomes" id="UP000321248">
    <property type="component" value="Unassembled WGS sequence"/>
</dbReference>